<reference evidence="8" key="1">
    <citation type="submission" date="2020-03" db="EMBL/GenBank/DDBJ databases">
        <title>Transcriptomic Profiling of the Digestive Tract of the Rat Flea, Xenopsylla cheopis, Following Blood Feeding and Infection with Yersinia pestis.</title>
        <authorList>
            <person name="Bland D.M."/>
            <person name="Martens C.A."/>
            <person name="Virtaneva K."/>
            <person name="Kanakabandi K."/>
            <person name="Long D."/>
            <person name="Rosenke R."/>
            <person name="Saturday G.A."/>
            <person name="Hoyt F.H."/>
            <person name="Bruno D.P."/>
            <person name="Ribeiro J.M.C."/>
            <person name="Hinnebusch J."/>
        </authorList>
    </citation>
    <scope>NUCLEOTIDE SEQUENCE</scope>
</reference>
<dbReference type="Pfam" id="PF07807">
    <property type="entry name" value="RED_C"/>
    <property type="match status" value="1"/>
</dbReference>
<comment type="subcellular location">
    <subcellularLocation>
        <location evidence="1">Nucleus</location>
    </subcellularLocation>
</comment>
<sequence>MPHEDHGHNTSGGTEEPPGSQRLTNDDFRKLLMTPRASHPSQHGSGRDTNSSNSSMGPPSSREDRSEARRKKKSFYAALKKQEDSKLAELAEKYRDRARERRDGANPDYQNNIPSGATNAYRAVAPDIKSGLDAAERRRQMIQESKFLGGDMEHTHLVKGLDYALLQKVRSEIQHKEIEQEAEMERLATQALETTENKEKNVQNKDTEEEMQFKTKLGKNIFRTLADFKNNVVERNELFTPGRMAYVIDLEDDMNESDIPTTLIRSKADVPLNDGDITTTLSTNDIVINKLAQILSYLRQGSRSRKNKKKDKGQVYGQPNNNKQQNSVNDSIYGDIGDYVPQRQRNDKNDFNKFHKGGSYFEKSKDKQREKETANNKSDGPVINPVLTRLAREPEGYAECYPGLEEMNDAIDDSDDEVDYTKMDLGNKKGPVGRWDFDTQEEYSQYMSTKEALPKAAFQYGLKTAEGRRTRKHAREKNERAELDREWQKIQNIIHKRRHPGTKNIDEPNFKMPKY</sequence>
<feature type="domain" description="RED-like N-terminal" evidence="7">
    <location>
        <begin position="71"/>
        <end position="311"/>
    </location>
</feature>
<dbReference type="EMBL" id="GIIL01001812">
    <property type="protein sequence ID" value="NOV45538.1"/>
    <property type="molecule type" value="Transcribed_RNA"/>
</dbReference>
<dbReference type="InterPro" id="IPR012916">
    <property type="entry name" value="RED_N"/>
</dbReference>
<feature type="compositionally biased region" description="Polar residues" evidence="5">
    <location>
        <begin position="317"/>
        <end position="330"/>
    </location>
</feature>
<evidence type="ECO:0000259" key="7">
    <source>
        <dbReference type="Pfam" id="PF07808"/>
    </source>
</evidence>
<feature type="region of interest" description="Disordered" evidence="5">
    <location>
        <begin position="301"/>
        <end position="383"/>
    </location>
</feature>
<proteinExistence type="inferred from homology"/>
<feature type="domain" description="Protein RED C-terminal" evidence="6">
    <location>
        <begin position="397"/>
        <end position="504"/>
    </location>
</feature>
<feature type="region of interest" description="Disordered" evidence="5">
    <location>
        <begin position="97"/>
        <end position="116"/>
    </location>
</feature>
<keyword evidence="4" id="KW-0539">Nucleus</keyword>
<feature type="compositionally biased region" description="Basic and acidic residues" evidence="5">
    <location>
        <begin position="344"/>
        <end position="353"/>
    </location>
</feature>
<dbReference type="AlphaFoldDB" id="A0A6M2DKP0"/>
<feature type="compositionally biased region" description="Polar residues" evidence="5">
    <location>
        <begin position="39"/>
        <end position="49"/>
    </location>
</feature>
<feature type="compositionally biased region" description="Basic residues" evidence="5">
    <location>
        <begin position="302"/>
        <end position="311"/>
    </location>
</feature>
<dbReference type="Pfam" id="PF07808">
    <property type="entry name" value="RED_N"/>
    <property type="match status" value="1"/>
</dbReference>
<feature type="region of interest" description="Disordered" evidence="5">
    <location>
        <begin position="495"/>
        <end position="515"/>
    </location>
</feature>
<evidence type="ECO:0000256" key="5">
    <source>
        <dbReference type="SAM" id="MobiDB-lite"/>
    </source>
</evidence>
<evidence type="ECO:0000256" key="3">
    <source>
        <dbReference type="ARBA" id="ARBA00022737"/>
    </source>
</evidence>
<keyword evidence="3" id="KW-0677">Repeat</keyword>
<evidence type="ECO:0000256" key="4">
    <source>
        <dbReference type="ARBA" id="ARBA00023242"/>
    </source>
</evidence>
<feature type="compositionally biased region" description="Basic and acidic residues" evidence="5">
    <location>
        <begin position="362"/>
        <end position="374"/>
    </location>
</feature>
<accession>A0A6M2DKP0</accession>
<protein>
    <submittedName>
        <fullName evidence="8">Putative ik cytokine down-regulator of hla class ii</fullName>
    </submittedName>
</protein>
<name>A0A6M2DKP0_XENCH</name>
<dbReference type="PANTHER" id="PTHR12765">
    <property type="entry name" value="RED PROTEIN IK FACTOR CYTOKINE IK"/>
    <property type="match status" value="1"/>
</dbReference>
<dbReference type="GO" id="GO:0005634">
    <property type="term" value="C:nucleus"/>
    <property type="evidence" value="ECO:0007669"/>
    <property type="project" value="UniProtKB-SubCell"/>
</dbReference>
<comment type="similarity">
    <text evidence="2">Belongs to the RED family.</text>
</comment>
<feature type="region of interest" description="Disordered" evidence="5">
    <location>
        <begin position="1"/>
        <end position="81"/>
    </location>
</feature>
<feature type="compositionally biased region" description="Low complexity" evidence="5">
    <location>
        <begin position="50"/>
        <end position="60"/>
    </location>
</feature>
<dbReference type="InterPro" id="IPR012492">
    <property type="entry name" value="RED_C"/>
</dbReference>
<evidence type="ECO:0000313" key="8">
    <source>
        <dbReference type="EMBL" id="NOV45538.1"/>
    </source>
</evidence>
<organism evidence="8">
    <name type="scientific">Xenopsylla cheopis</name>
    <name type="common">Oriental rat flea</name>
    <name type="synonym">Pulex cheopis</name>
    <dbReference type="NCBI Taxonomy" id="163159"/>
    <lineage>
        <taxon>Eukaryota</taxon>
        <taxon>Metazoa</taxon>
        <taxon>Ecdysozoa</taxon>
        <taxon>Arthropoda</taxon>
        <taxon>Hexapoda</taxon>
        <taxon>Insecta</taxon>
        <taxon>Pterygota</taxon>
        <taxon>Neoptera</taxon>
        <taxon>Endopterygota</taxon>
        <taxon>Siphonaptera</taxon>
        <taxon>Pulicidae</taxon>
        <taxon>Xenopsyllinae</taxon>
        <taxon>Xenopsylla</taxon>
    </lineage>
</organism>
<dbReference type="InterPro" id="IPR039896">
    <property type="entry name" value="Red-like"/>
</dbReference>
<evidence type="ECO:0000256" key="2">
    <source>
        <dbReference type="ARBA" id="ARBA00006660"/>
    </source>
</evidence>
<evidence type="ECO:0000259" key="6">
    <source>
        <dbReference type="Pfam" id="PF07807"/>
    </source>
</evidence>
<evidence type="ECO:0000256" key="1">
    <source>
        <dbReference type="ARBA" id="ARBA00004123"/>
    </source>
</evidence>